<dbReference type="PaxDb" id="2903-EOD16584"/>
<name>A0A0D3IZ99_EMIH1</name>
<sequence>MHERYHLDSAGATNGIAALDFGHCVLGFAIARETQTVARRRDRALFDFLEASLRHRSDMVIYEAATAICSLTSVAQRELSPSITVLQLFLCSPKPACRFSAVRTLNKIAMAHPMAVTPCNMDMEGLIKDSNRSIATLAITTLLKTGSESGVERLMKQITSTGCS</sequence>
<dbReference type="InterPro" id="IPR011989">
    <property type="entry name" value="ARM-like"/>
</dbReference>
<evidence type="ECO:0000259" key="1">
    <source>
        <dbReference type="Pfam" id="PF01602"/>
    </source>
</evidence>
<dbReference type="PANTHER" id="PTHR10261:SF0">
    <property type="entry name" value="COATOMER SUBUNIT GAMMA-2"/>
    <property type="match status" value="1"/>
</dbReference>
<dbReference type="Proteomes" id="UP000013827">
    <property type="component" value="Unassembled WGS sequence"/>
</dbReference>
<dbReference type="GO" id="GO:0009306">
    <property type="term" value="P:protein secretion"/>
    <property type="evidence" value="ECO:0007669"/>
    <property type="project" value="TreeGrafter"/>
</dbReference>
<dbReference type="GO" id="GO:0005793">
    <property type="term" value="C:endoplasmic reticulum-Golgi intermediate compartment"/>
    <property type="evidence" value="ECO:0007669"/>
    <property type="project" value="TreeGrafter"/>
</dbReference>
<dbReference type="InterPro" id="IPR017106">
    <property type="entry name" value="Coatomer_gsu"/>
</dbReference>
<dbReference type="InterPro" id="IPR016024">
    <property type="entry name" value="ARM-type_fold"/>
</dbReference>
<dbReference type="InterPro" id="IPR002553">
    <property type="entry name" value="Clathrin/coatomer_adapt-like_N"/>
</dbReference>
<reference evidence="2" key="2">
    <citation type="submission" date="2024-10" db="UniProtKB">
        <authorList>
            <consortium name="EnsemblProtists"/>
        </authorList>
    </citation>
    <scope>IDENTIFICATION</scope>
</reference>
<dbReference type="STRING" id="2903.A0A0D3IZ99"/>
<dbReference type="AlphaFoldDB" id="A0A0D3IZ99"/>
<dbReference type="EnsemblProtists" id="EOD16584">
    <property type="protein sequence ID" value="EOD16584"/>
    <property type="gene ID" value="EMIHUDRAFT_256130"/>
</dbReference>
<dbReference type="SUPFAM" id="SSF48371">
    <property type="entry name" value="ARM repeat"/>
    <property type="match status" value="1"/>
</dbReference>
<dbReference type="eggNOG" id="KOG1078">
    <property type="taxonomic scope" value="Eukaryota"/>
</dbReference>
<evidence type="ECO:0000313" key="2">
    <source>
        <dbReference type="EnsemblProtists" id="EOD16584"/>
    </source>
</evidence>
<dbReference type="GO" id="GO:0030126">
    <property type="term" value="C:COPI vesicle coat"/>
    <property type="evidence" value="ECO:0007669"/>
    <property type="project" value="TreeGrafter"/>
</dbReference>
<protein>
    <recommendedName>
        <fullName evidence="1">Clathrin/coatomer adaptor adaptin-like N-terminal domain-containing protein</fullName>
    </recommendedName>
</protein>
<dbReference type="Pfam" id="PF01602">
    <property type="entry name" value="Adaptin_N"/>
    <property type="match status" value="1"/>
</dbReference>
<feature type="domain" description="Clathrin/coatomer adaptor adaptin-like N-terminal" evidence="1">
    <location>
        <begin position="38"/>
        <end position="159"/>
    </location>
</feature>
<dbReference type="GO" id="GO:0006891">
    <property type="term" value="P:intra-Golgi vesicle-mediated transport"/>
    <property type="evidence" value="ECO:0007669"/>
    <property type="project" value="TreeGrafter"/>
</dbReference>
<keyword evidence="3" id="KW-1185">Reference proteome</keyword>
<dbReference type="GO" id="GO:0006886">
    <property type="term" value="P:intracellular protein transport"/>
    <property type="evidence" value="ECO:0007669"/>
    <property type="project" value="InterPro"/>
</dbReference>
<dbReference type="GO" id="GO:0000139">
    <property type="term" value="C:Golgi membrane"/>
    <property type="evidence" value="ECO:0007669"/>
    <property type="project" value="TreeGrafter"/>
</dbReference>
<dbReference type="GO" id="GO:0005783">
    <property type="term" value="C:endoplasmic reticulum"/>
    <property type="evidence" value="ECO:0007669"/>
    <property type="project" value="TreeGrafter"/>
</dbReference>
<proteinExistence type="predicted"/>
<evidence type="ECO:0000313" key="3">
    <source>
        <dbReference type="Proteomes" id="UP000013827"/>
    </source>
</evidence>
<dbReference type="Gene3D" id="1.25.10.10">
    <property type="entry name" value="Leucine-rich Repeat Variant"/>
    <property type="match status" value="1"/>
</dbReference>
<dbReference type="PANTHER" id="PTHR10261">
    <property type="entry name" value="COATOMER SUBUNIT GAMMA"/>
    <property type="match status" value="1"/>
</dbReference>
<reference evidence="3" key="1">
    <citation type="journal article" date="2013" name="Nature">
        <title>Pan genome of the phytoplankton Emiliania underpins its global distribution.</title>
        <authorList>
            <person name="Read B.A."/>
            <person name="Kegel J."/>
            <person name="Klute M.J."/>
            <person name="Kuo A."/>
            <person name="Lefebvre S.C."/>
            <person name="Maumus F."/>
            <person name="Mayer C."/>
            <person name="Miller J."/>
            <person name="Monier A."/>
            <person name="Salamov A."/>
            <person name="Young J."/>
            <person name="Aguilar M."/>
            <person name="Claverie J.M."/>
            <person name="Frickenhaus S."/>
            <person name="Gonzalez K."/>
            <person name="Herman E.K."/>
            <person name="Lin Y.C."/>
            <person name="Napier J."/>
            <person name="Ogata H."/>
            <person name="Sarno A.F."/>
            <person name="Shmutz J."/>
            <person name="Schroeder D."/>
            <person name="de Vargas C."/>
            <person name="Verret F."/>
            <person name="von Dassow P."/>
            <person name="Valentin K."/>
            <person name="Van de Peer Y."/>
            <person name="Wheeler G."/>
            <person name="Dacks J.B."/>
            <person name="Delwiche C.F."/>
            <person name="Dyhrman S.T."/>
            <person name="Glockner G."/>
            <person name="John U."/>
            <person name="Richards T."/>
            <person name="Worden A.Z."/>
            <person name="Zhang X."/>
            <person name="Grigoriev I.V."/>
            <person name="Allen A.E."/>
            <person name="Bidle K."/>
            <person name="Borodovsky M."/>
            <person name="Bowler C."/>
            <person name="Brownlee C."/>
            <person name="Cock J.M."/>
            <person name="Elias M."/>
            <person name="Gladyshev V.N."/>
            <person name="Groth M."/>
            <person name="Guda C."/>
            <person name="Hadaegh A."/>
            <person name="Iglesias-Rodriguez M.D."/>
            <person name="Jenkins J."/>
            <person name="Jones B.M."/>
            <person name="Lawson T."/>
            <person name="Leese F."/>
            <person name="Lindquist E."/>
            <person name="Lobanov A."/>
            <person name="Lomsadze A."/>
            <person name="Malik S.B."/>
            <person name="Marsh M.E."/>
            <person name="Mackinder L."/>
            <person name="Mock T."/>
            <person name="Mueller-Roeber B."/>
            <person name="Pagarete A."/>
            <person name="Parker M."/>
            <person name="Probert I."/>
            <person name="Quesneville H."/>
            <person name="Raines C."/>
            <person name="Rensing S.A."/>
            <person name="Riano-Pachon D.M."/>
            <person name="Richier S."/>
            <person name="Rokitta S."/>
            <person name="Shiraiwa Y."/>
            <person name="Soanes D.M."/>
            <person name="van der Giezen M."/>
            <person name="Wahlund T.M."/>
            <person name="Williams B."/>
            <person name="Wilson W."/>
            <person name="Wolfe G."/>
            <person name="Wurch L.L."/>
        </authorList>
    </citation>
    <scope>NUCLEOTIDE SEQUENCE</scope>
</reference>
<accession>A0A0D3IZ99</accession>
<dbReference type="GO" id="GO:0006888">
    <property type="term" value="P:endoplasmic reticulum to Golgi vesicle-mediated transport"/>
    <property type="evidence" value="ECO:0007669"/>
    <property type="project" value="TreeGrafter"/>
</dbReference>
<organism evidence="2 3">
    <name type="scientific">Emiliania huxleyi (strain CCMP1516)</name>
    <dbReference type="NCBI Taxonomy" id="280463"/>
    <lineage>
        <taxon>Eukaryota</taxon>
        <taxon>Haptista</taxon>
        <taxon>Haptophyta</taxon>
        <taxon>Prymnesiophyceae</taxon>
        <taxon>Isochrysidales</taxon>
        <taxon>Noelaerhabdaceae</taxon>
        <taxon>Emiliania</taxon>
    </lineage>
</organism>